<dbReference type="EMBL" id="AP012279">
    <property type="protein sequence ID" value="BAL77029.1"/>
    <property type="molecule type" value="Genomic_DNA"/>
</dbReference>
<organism evidence="1 2">
    <name type="scientific">Bradyrhizobium cosmicum</name>
    <dbReference type="NCBI Taxonomy" id="1404864"/>
    <lineage>
        <taxon>Bacteria</taxon>
        <taxon>Pseudomonadati</taxon>
        <taxon>Pseudomonadota</taxon>
        <taxon>Alphaproteobacteria</taxon>
        <taxon>Hyphomicrobiales</taxon>
        <taxon>Nitrobacteraceae</taxon>
        <taxon>Bradyrhizobium</taxon>
    </lineage>
</organism>
<gene>
    <name evidence="1" type="ORF">S23_38340</name>
</gene>
<evidence type="ECO:0000313" key="1">
    <source>
        <dbReference type="EMBL" id="BAL77029.1"/>
    </source>
</evidence>
<protein>
    <submittedName>
        <fullName evidence="1">Branched-chain amino acid ABC transporter</fullName>
    </submittedName>
</protein>
<keyword evidence="2" id="KW-1185">Reference proteome</keyword>
<evidence type="ECO:0000313" key="2">
    <source>
        <dbReference type="Proteomes" id="UP000007886"/>
    </source>
</evidence>
<sequence>MDDIDIGALDALDEGRLDIRHPKTRLPLGWVWTFYGPAHAATIALADRVSRDAMRRAVARRQAVLNGRQIEDEERSYDDIQRENVDNIIARTKGFSSVKLNGELLEFSPDKARELLLDRRKGWLIKQVLDYLGAEENFIQPSATS</sequence>
<dbReference type="AlphaFoldDB" id="A0AAI8MEL3"/>
<proteinExistence type="predicted"/>
<dbReference type="RefSeq" id="WP_015686316.1">
    <property type="nucleotide sequence ID" value="NC_017082.1"/>
</dbReference>
<dbReference type="KEGG" id="brs:S23_38340"/>
<dbReference type="Proteomes" id="UP000007886">
    <property type="component" value="Chromosome"/>
</dbReference>
<name>A0AAI8MEL3_9BRAD</name>
<accession>A0AAI8MEL3</accession>
<reference evidence="1 2" key="1">
    <citation type="journal article" date="2012" name="Microbes Environ.">
        <title>Complete genome sequence of Bradyrhizobium sp. S23321: insights into symbiosis evolution in soil oligotrophs.</title>
        <authorList>
            <person name="Okubo T."/>
            <person name="Tsukui T."/>
            <person name="Maita H."/>
            <person name="Okamoto S."/>
            <person name="Oshima K."/>
            <person name="Fujisawa T."/>
            <person name="Saito A."/>
            <person name="Futamata H."/>
            <person name="Hattori R."/>
            <person name="Shimomura Y."/>
            <person name="Haruta S."/>
            <person name="Morimoto S."/>
            <person name="Wang Y."/>
            <person name="Sakai Y."/>
            <person name="Hattori M."/>
            <person name="Aizawa S."/>
            <person name="Nagashima K.V.P."/>
            <person name="Masuda S."/>
            <person name="Hattori T."/>
            <person name="Yamashita A."/>
            <person name="Bao Z."/>
            <person name="Hayatsu M."/>
            <person name="Kajiya-Kanegae H."/>
            <person name="Yoshinaga I."/>
            <person name="Sakamoto K."/>
            <person name="Toyota K."/>
            <person name="Nakao M."/>
            <person name="Kohara M."/>
            <person name="Anda M."/>
            <person name="Niwa R."/>
            <person name="Jung-Hwan P."/>
            <person name="Sameshima-Saito R."/>
            <person name="Tokuda S."/>
            <person name="Yamamoto S."/>
            <person name="Yamamoto S."/>
            <person name="Yokoyama T."/>
            <person name="Akutsu T."/>
            <person name="Nakamura Y."/>
            <person name="Nakahira-Yanaka Y."/>
            <person name="Takada Hoshino Y."/>
            <person name="Hirakawa H."/>
            <person name="Mitsui H."/>
            <person name="Terasawa K."/>
            <person name="Itakura M."/>
            <person name="Sato S."/>
            <person name="Ikeda-Ohtsubo W."/>
            <person name="Sakakura N."/>
            <person name="Kaminuma E."/>
            <person name="Minamisawa K."/>
        </authorList>
    </citation>
    <scope>NUCLEOTIDE SEQUENCE [LARGE SCALE GENOMIC DNA]</scope>
    <source>
        <strain evidence="1 2">S23321</strain>
    </source>
</reference>